<sequence length="212" mass="23215">MGLMLGYSFKGVVIVGWTLSTATALFMVFGMYDSYSHTHLTTVLGAAIYNALKDAGFTAWLWLGSSSLASPATEAFILVSRVTYCMYLVHIPILFYFAFTNDLGFTVWWTGVLSEYLIGVQIQSAPSLFSDLQGDQLARPAVGIHCSRHHHLPHHRGSEFAGTETDSHQTGLPCLGLDLDNGWLMRAAEKEAKFSGNAVHSEKMLSVARYGG</sequence>
<keyword evidence="3" id="KW-1185">Reference proteome</keyword>
<reference evidence="2" key="1">
    <citation type="journal article" date="2023" name="G3 (Bethesda)">
        <title>A reference genome for the long-term kleptoplast-retaining sea slug Elysia crispata morphotype clarki.</title>
        <authorList>
            <person name="Eastman K.E."/>
            <person name="Pendleton A.L."/>
            <person name="Shaikh M.A."/>
            <person name="Suttiyut T."/>
            <person name="Ogas R."/>
            <person name="Tomko P."/>
            <person name="Gavelis G."/>
            <person name="Widhalm J.R."/>
            <person name="Wisecaver J.H."/>
        </authorList>
    </citation>
    <scope>NUCLEOTIDE SEQUENCE</scope>
    <source>
        <strain evidence="2">ECLA1</strain>
    </source>
</reference>
<dbReference type="EMBL" id="JAWDGP010000592">
    <property type="protein sequence ID" value="KAK3799180.1"/>
    <property type="molecule type" value="Genomic_DNA"/>
</dbReference>
<keyword evidence="1" id="KW-1133">Transmembrane helix</keyword>
<evidence type="ECO:0000313" key="2">
    <source>
        <dbReference type="EMBL" id="KAK3799180.1"/>
    </source>
</evidence>
<feature type="transmembrane region" description="Helical" evidence="1">
    <location>
        <begin position="75"/>
        <end position="99"/>
    </location>
</feature>
<dbReference type="Proteomes" id="UP001283361">
    <property type="component" value="Unassembled WGS sequence"/>
</dbReference>
<gene>
    <name evidence="2" type="ORF">RRG08_005213</name>
</gene>
<keyword evidence="1" id="KW-0812">Transmembrane</keyword>
<name>A0AAE1B4U7_9GAST</name>
<evidence type="ECO:0000313" key="3">
    <source>
        <dbReference type="Proteomes" id="UP001283361"/>
    </source>
</evidence>
<keyword evidence="1" id="KW-0472">Membrane</keyword>
<dbReference type="AlphaFoldDB" id="A0AAE1B4U7"/>
<comment type="caution">
    <text evidence="2">The sequence shown here is derived from an EMBL/GenBank/DDBJ whole genome shotgun (WGS) entry which is preliminary data.</text>
</comment>
<evidence type="ECO:0000256" key="1">
    <source>
        <dbReference type="SAM" id="Phobius"/>
    </source>
</evidence>
<protein>
    <submittedName>
        <fullName evidence="2">Uncharacterized protein</fullName>
    </submittedName>
</protein>
<accession>A0AAE1B4U7</accession>
<organism evidence="2 3">
    <name type="scientific">Elysia crispata</name>
    <name type="common">lettuce slug</name>
    <dbReference type="NCBI Taxonomy" id="231223"/>
    <lineage>
        <taxon>Eukaryota</taxon>
        <taxon>Metazoa</taxon>
        <taxon>Spiralia</taxon>
        <taxon>Lophotrochozoa</taxon>
        <taxon>Mollusca</taxon>
        <taxon>Gastropoda</taxon>
        <taxon>Heterobranchia</taxon>
        <taxon>Euthyneura</taxon>
        <taxon>Panpulmonata</taxon>
        <taxon>Sacoglossa</taxon>
        <taxon>Placobranchoidea</taxon>
        <taxon>Plakobranchidae</taxon>
        <taxon>Elysia</taxon>
    </lineage>
</organism>
<feature type="transmembrane region" description="Helical" evidence="1">
    <location>
        <begin position="12"/>
        <end position="32"/>
    </location>
</feature>
<proteinExistence type="predicted"/>